<dbReference type="InterPro" id="IPR007059">
    <property type="entry name" value="DmsC"/>
</dbReference>
<comment type="caution">
    <text evidence="2">The sequence shown here is derived from an EMBL/GenBank/DDBJ whole genome shotgun (WGS) entry which is preliminary data.</text>
</comment>
<keyword evidence="1" id="KW-0472">Membrane</keyword>
<dbReference type="AlphaFoldDB" id="A0A3N0AEQ2"/>
<sequence length="285" mass="29130">METALNELPLAIFTTLAPLGAGAFVVLAIAVCSLKLEAGQLKAIDRLSLIPAGAVAAGFVASFFHLASPLHAPSVFMGIGHSPLSNEIAVGMVFFVAMAVYVLLGMFGKLSLSVRKPFSLVVAVLALIFVVFTGLAYMMPTIPSWNSPLVPLEMLGMALFGGTLIGLFVLALAGAIDGRAAHMVKSLAFILGFSGFVAAAVALVGHVDMLGELWSPAVAGATLAEPVVPYLCGAGLCGVVAVACLGVVCFGKRTLAPAAVGSAVALVGTFLVRFAFYAMQMSIGL</sequence>
<evidence type="ECO:0000313" key="3">
    <source>
        <dbReference type="Proteomes" id="UP000267368"/>
    </source>
</evidence>
<dbReference type="PANTHER" id="PTHR38095:SF2">
    <property type="entry name" value="ANAEROBIC DIMETHYL SULFOXIDE REDUCTASE CHAIN C"/>
    <property type="match status" value="1"/>
</dbReference>
<dbReference type="GO" id="GO:0009390">
    <property type="term" value="C:dimethyl sulfoxide reductase complex"/>
    <property type="evidence" value="ECO:0007669"/>
    <property type="project" value="TreeGrafter"/>
</dbReference>
<evidence type="ECO:0008006" key="4">
    <source>
        <dbReference type="Google" id="ProtNLM"/>
    </source>
</evidence>
<dbReference type="Pfam" id="PF04976">
    <property type="entry name" value="DmsC"/>
    <property type="match status" value="1"/>
</dbReference>
<evidence type="ECO:0000313" key="2">
    <source>
        <dbReference type="EMBL" id="RNL19469.1"/>
    </source>
</evidence>
<feature type="transmembrane region" description="Helical" evidence="1">
    <location>
        <begin position="120"/>
        <end position="142"/>
    </location>
</feature>
<dbReference type="Proteomes" id="UP000267368">
    <property type="component" value="Unassembled WGS sequence"/>
</dbReference>
<feature type="transmembrane region" description="Helical" evidence="1">
    <location>
        <begin position="48"/>
        <end position="68"/>
    </location>
</feature>
<organism evidence="2 3">
    <name type="scientific">Slackia faecicanis</name>
    <dbReference type="NCBI Taxonomy" id="255723"/>
    <lineage>
        <taxon>Bacteria</taxon>
        <taxon>Bacillati</taxon>
        <taxon>Actinomycetota</taxon>
        <taxon>Coriobacteriia</taxon>
        <taxon>Eggerthellales</taxon>
        <taxon>Eggerthellaceae</taxon>
        <taxon>Slackia</taxon>
    </lineage>
</organism>
<dbReference type="GO" id="GO:0019645">
    <property type="term" value="P:anaerobic electron transport chain"/>
    <property type="evidence" value="ECO:0007669"/>
    <property type="project" value="InterPro"/>
</dbReference>
<gene>
    <name evidence="2" type="ORF">DMP07_07170</name>
</gene>
<keyword evidence="3" id="KW-1185">Reference proteome</keyword>
<feature type="transmembrane region" description="Helical" evidence="1">
    <location>
        <begin position="187"/>
        <end position="207"/>
    </location>
</feature>
<feature type="transmembrane region" description="Helical" evidence="1">
    <location>
        <begin position="227"/>
        <end position="251"/>
    </location>
</feature>
<dbReference type="GO" id="GO:0009389">
    <property type="term" value="F:dimethyl sulfoxide reductase activity"/>
    <property type="evidence" value="ECO:0007669"/>
    <property type="project" value="TreeGrafter"/>
</dbReference>
<dbReference type="RefSeq" id="WP_123198462.1">
    <property type="nucleotide sequence ID" value="NZ_QICB01000005.1"/>
</dbReference>
<feature type="transmembrane region" description="Helical" evidence="1">
    <location>
        <begin position="88"/>
        <end position="108"/>
    </location>
</feature>
<proteinExistence type="predicted"/>
<dbReference type="EMBL" id="QICB01000005">
    <property type="protein sequence ID" value="RNL19469.1"/>
    <property type="molecule type" value="Genomic_DNA"/>
</dbReference>
<name>A0A3N0AEQ2_9ACTN</name>
<accession>A0A3N0AEQ2</accession>
<evidence type="ECO:0000256" key="1">
    <source>
        <dbReference type="SAM" id="Phobius"/>
    </source>
</evidence>
<dbReference type="GO" id="GO:0005886">
    <property type="term" value="C:plasma membrane"/>
    <property type="evidence" value="ECO:0007669"/>
    <property type="project" value="TreeGrafter"/>
</dbReference>
<feature type="transmembrane region" description="Helical" evidence="1">
    <location>
        <begin position="154"/>
        <end position="175"/>
    </location>
</feature>
<keyword evidence="1" id="KW-1133">Transmembrane helix</keyword>
<keyword evidence="1" id="KW-0812">Transmembrane</keyword>
<reference evidence="3" key="1">
    <citation type="submission" date="2018-05" db="EMBL/GenBank/DDBJ databases">
        <title>Genome Sequencing of selected type strains of the family Eggerthellaceae.</title>
        <authorList>
            <person name="Danylec N."/>
            <person name="Stoll D.A."/>
            <person name="Doetsch A."/>
            <person name="Huch M."/>
        </authorList>
    </citation>
    <scope>NUCLEOTIDE SEQUENCE [LARGE SCALE GENOMIC DNA]</scope>
    <source>
        <strain evidence="3">DSM 17537</strain>
    </source>
</reference>
<dbReference type="OrthoDB" id="4394845at2"/>
<protein>
    <recommendedName>
        <fullName evidence="4">DMSO reductase</fullName>
    </recommendedName>
</protein>
<dbReference type="PANTHER" id="PTHR38095">
    <property type="entry name" value="ANAEROBIC DIMETHYL SULFOXIDE REDUCTASE CHAIN YNFH"/>
    <property type="match status" value="1"/>
</dbReference>
<feature type="transmembrane region" description="Helical" evidence="1">
    <location>
        <begin position="12"/>
        <end position="36"/>
    </location>
</feature>
<feature type="transmembrane region" description="Helical" evidence="1">
    <location>
        <begin position="258"/>
        <end position="279"/>
    </location>
</feature>